<dbReference type="Gene3D" id="1.10.238.10">
    <property type="entry name" value="EF-hand"/>
    <property type="match status" value="1"/>
</dbReference>
<dbReference type="PROSITE" id="PS00018">
    <property type="entry name" value="EF_HAND_1"/>
    <property type="match status" value="1"/>
</dbReference>
<dbReference type="AlphaFoldDB" id="A0A7J6LAH7"/>
<dbReference type="CDD" id="cd00051">
    <property type="entry name" value="EFh"/>
    <property type="match status" value="1"/>
</dbReference>
<dbReference type="PROSITE" id="PS50222">
    <property type="entry name" value="EF_HAND_2"/>
    <property type="match status" value="1"/>
</dbReference>
<protein>
    <recommendedName>
        <fullName evidence="3">EF-hand domain-containing protein</fullName>
    </recommendedName>
</protein>
<dbReference type="InterPro" id="IPR011992">
    <property type="entry name" value="EF-hand-dom_pair"/>
</dbReference>
<evidence type="ECO:0000256" key="2">
    <source>
        <dbReference type="SAM" id="MobiDB-lite"/>
    </source>
</evidence>
<evidence type="ECO:0000313" key="4">
    <source>
        <dbReference type="EMBL" id="KAF4656213.1"/>
    </source>
</evidence>
<evidence type="ECO:0000256" key="1">
    <source>
        <dbReference type="ARBA" id="ARBA00022837"/>
    </source>
</evidence>
<name>A0A7J6LAH7_PERCH</name>
<reference evidence="4 5" key="1">
    <citation type="submission" date="2020-04" db="EMBL/GenBank/DDBJ databases">
        <title>Perkinsus chesapeaki whole genome sequence.</title>
        <authorList>
            <person name="Bogema D.R."/>
        </authorList>
    </citation>
    <scope>NUCLEOTIDE SEQUENCE [LARGE SCALE GENOMIC DNA]</scope>
    <source>
        <strain evidence="4">ATCC PRA-425</strain>
    </source>
</reference>
<evidence type="ECO:0000259" key="3">
    <source>
        <dbReference type="PROSITE" id="PS50222"/>
    </source>
</evidence>
<dbReference type="EMBL" id="JAAPAO010000612">
    <property type="protein sequence ID" value="KAF4656213.1"/>
    <property type="molecule type" value="Genomic_DNA"/>
</dbReference>
<dbReference type="SUPFAM" id="SSF47473">
    <property type="entry name" value="EF-hand"/>
    <property type="match status" value="1"/>
</dbReference>
<feature type="compositionally biased region" description="Basic and acidic residues" evidence="2">
    <location>
        <begin position="112"/>
        <end position="135"/>
    </location>
</feature>
<dbReference type="SMART" id="SM00054">
    <property type="entry name" value="EFh"/>
    <property type="match status" value="2"/>
</dbReference>
<dbReference type="Proteomes" id="UP000591131">
    <property type="component" value="Unassembled WGS sequence"/>
</dbReference>
<sequence>MRSHSTSTHTCSASSILDHFREKARLIPKPNSDPDRASYIARYIASRGKTTHWEDDSAARRATLRLRGALRSRNRPQTVPSEPHEAAPEGCSVLEAIPPRNDRKRSSVTRASFDDSVKSREGWASERSRSVERRGSRYNSLPGGVNPEFRRRYRKDACEALRILVLGSQNSEGDPPPVCSDHIGTRQDVARLHELWAPLDPNDKGQIPSLSFVERFDAHRSTRVLAIRVVTCLTESHPSSSINLRLNDVILLMWPRAGPEEFDTILQWLREFRSYEKRVATPPVWRELVENFRYIDSDKHGTIQLEELLEANILGPDEVQELIDRYDADGDGEINEFEFLTTLCPDGYRAHPTSRKGEGARETMQGYTVEGLKVVFAPKQFDDVEFTV</sequence>
<proteinExistence type="predicted"/>
<accession>A0A7J6LAH7</accession>
<keyword evidence="1" id="KW-0106">Calcium</keyword>
<organism evidence="4 5">
    <name type="scientific">Perkinsus chesapeaki</name>
    <name type="common">Clam parasite</name>
    <name type="synonym">Perkinsus andrewsi</name>
    <dbReference type="NCBI Taxonomy" id="330153"/>
    <lineage>
        <taxon>Eukaryota</taxon>
        <taxon>Sar</taxon>
        <taxon>Alveolata</taxon>
        <taxon>Perkinsozoa</taxon>
        <taxon>Perkinsea</taxon>
        <taxon>Perkinsida</taxon>
        <taxon>Perkinsidae</taxon>
        <taxon>Perkinsus</taxon>
    </lineage>
</organism>
<keyword evidence="5" id="KW-1185">Reference proteome</keyword>
<dbReference type="InterPro" id="IPR002048">
    <property type="entry name" value="EF_hand_dom"/>
</dbReference>
<feature type="region of interest" description="Disordered" evidence="2">
    <location>
        <begin position="70"/>
        <end position="141"/>
    </location>
</feature>
<dbReference type="InterPro" id="IPR018247">
    <property type="entry name" value="EF_Hand_1_Ca_BS"/>
</dbReference>
<evidence type="ECO:0000313" key="5">
    <source>
        <dbReference type="Proteomes" id="UP000591131"/>
    </source>
</evidence>
<gene>
    <name evidence="4" type="ORF">FOL47_009105</name>
</gene>
<comment type="caution">
    <text evidence="4">The sequence shown here is derived from an EMBL/GenBank/DDBJ whole genome shotgun (WGS) entry which is preliminary data.</text>
</comment>
<dbReference type="GO" id="GO:0005509">
    <property type="term" value="F:calcium ion binding"/>
    <property type="evidence" value="ECO:0007669"/>
    <property type="project" value="InterPro"/>
</dbReference>
<feature type="domain" description="EF-hand" evidence="3">
    <location>
        <begin position="314"/>
        <end position="349"/>
    </location>
</feature>